<feature type="transmembrane region" description="Helical" evidence="2">
    <location>
        <begin position="38"/>
        <end position="57"/>
    </location>
</feature>
<evidence type="ECO:0000313" key="3">
    <source>
        <dbReference type="EMBL" id="HFC46469.1"/>
    </source>
</evidence>
<comment type="caution">
    <text evidence="3">The sequence shown here is derived from an EMBL/GenBank/DDBJ whole genome shotgun (WGS) entry which is preliminary data.</text>
</comment>
<dbReference type="Pfam" id="PF07027">
    <property type="entry name" value="DUF1318"/>
    <property type="match status" value="1"/>
</dbReference>
<keyword evidence="2" id="KW-0472">Membrane</keyword>
<protein>
    <submittedName>
        <fullName evidence="3">DUF1318 domain-containing protein</fullName>
    </submittedName>
</protein>
<sequence>MMSLRISTRQRPRGDKEQSKKVEEERIMGRNKTMLRRVFFVIGLIFFGHLVIFSHLVTLHAEDPVKAAKARMMKRLNTILELKQKGVVGEDNRGYLAPLRQGQQYRSIIEAENRDRRIIYEYIARTQGVDLSTVERLRAKQIRKRALKGQWIQTPDGKWIRKE</sequence>
<gene>
    <name evidence="3" type="ORF">ENJ63_01155</name>
</gene>
<name>A0A7V2WSB1_9BACT</name>
<keyword evidence="2" id="KW-1133">Transmembrane helix</keyword>
<keyword evidence="2" id="KW-0812">Transmembrane</keyword>
<dbReference type="AlphaFoldDB" id="A0A7V2WSB1"/>
<dbReference type="Proteomes" id="UP000885797">
    <property type="component" value="Unassembled WGS sequence"/>
</dbReference>
<reference evidence="3" key="1">
    <citation type="journal article" date="2020" name="mSystems">
        <title>Genome- and Community-Level Interaction Insights into Carbon Utilization and Element Cycling Functions of Hydrothermarchaeota in Hydrothermal Sediment.</title>
        <authorList>
            <person name="Zhou Z."/>
            <person name="Liu Y."/>
            <person name="Xu W."/>
            <person name="Pan J."/>
            <person name="Luo Z.H."/>
            <person name="Li M."/>
        </authorList>
    </citation>
    <scope>NUCLEOTIDE SEQUENCE [LARGE SCALE GENOMIC DNA]</scope>
    <source>
        <strain evidence="3">HyVt-503</strain>
    </source>
</reference>
<dbReference type="InterPro" id="IPR008309">
    <property type="entry name" value="YdbL"/>
</dbReference>
<proteinExistence type="predicted"/>
<evidence type="ECO:0000256" key="1">
    <source>
        <dbReference type="SAM" id="MobiDB-lite"/>
    </source>
</evidence>
<feature type="compositionally biased region" description="Basic and acidic residues" evidence="1">
    <location>
        <begin position="12"/>
        <end position="23"/>
    </location>
</feature>
<organism evidence="3">
    <name type="scientific">Dissulfuribacter thermophilus</name>
    <dbReference type="NCBI Taxonomy" id="1156395"/>
    <lineage>
        <taxon>Bacteria</taxon>
        <taxon>Pseudomonadati</taxon>
        <taxon>Thermodesulfobacteriota</taxon>
        <taxon>Dissulfuribacteria</taxon>
        <taxon>Dissulfuribacterales</taxon>
        <taxon>Dissulfuribacteraceae</taxon>
        <taxon>Dissulfuribacter</taxon>
    </lineage>
</organism>
<feature type="region of interest" description="Disordered" evidence="1">
    <location>
        <begin position="1"/>
        <end position="23"/>
    </location>
</feature>
<evidence type="ECO:0000256" key="2">
    <source>
        <dbReference type="SAM" id="Phobius"/>
    </source>
</evidence>
<accession>A0A7V2WSB1</accession>
<dbReference type="EMBL" id="DRND01000099">
    <property type="protein sequence ID" value="HFC46469.1"/>
    <property type="molecule type" value="Genomic_DNA"/>
</dbReference>